<reference evidence="6 7" key="1">
    <citation type="submission" date="2020-04" db="EMBL/GenBank/DDBJ databases">
        <title>The Whole Genome Analysis of High salt-tolerant Sphingobium yanoikuyae YC-XJ2 with Aryl organophosphorus flame retardants (aryl-OPFRs)-degrading capacity and characteristics of Related phosphotriesterase.</title>
        <authorList>
            <person name="Li X."/>
        </authorList>
    </citation>
    <scope>NUCLEOTIDE SEQUENCE [LARGE SCALE GENOMIC DNA]</scope>
    <source>
        <strain evidence="6 7">YC-XJ2</strain>
        <plasmid evidence="7">p-a-sy</plasmid>
    </source>
</reference>
<evidence type="ECO:0000259" key="5">
    <source>
        <dbReference type="PROSITE" id="PS50931"/>
    </source>
</evidence>
<dbReference type="PROSITE" id="PS50931">
    <property type="entry name" value="HTH_LYSR"/>
    <property type="match status" value="1"/>
</dbReference>
<dbReference type="GO" id="GO:0003700">
    <property type="term" value="F:DNA-binding transcription factor activity"/>
    <property type="evidence" value="ECO:0007669"/>
    <property type="project" value="InterPro"/>
</dbReference>
<organism evidence="6 7">
    <name type="scientific">Sphingobium yanoikuyae</name>
    <name type="common">Sphingomonas yanoikuyae</name>
    <dbReference type="NCBI Taxonomy" id="13690"/>
    <lineage>
        <taxon>Bacteria</taxon>
        <taxon>Pseudomonadati</taxon>
        <taxon>Pseudomonadota</taxon>
        <taxon>Alphaproteobacteria</taxon>
        <taxon>Sphingomonadales</taxon>
        <taxon>Sphingomonadaceae</taxon>
        <taxon>Sphingobium</taxon>
    </lineage>
</organism>
<accession>A0A6M4GHH8</accession>
<evidence type="ECO:0000313" key="6">
    <source>
        <dbReference type="EMBL" id="QJR05844.1"/>
    </source>
</evidence>
<sequence length="271" mass="29762">MQLLEQRFNVRLFDRDRSGVRVTAEGQVMLDAAAALLANAEDLERQWDCTAKGQSGLVRFGVAPMPPRAFLSEALLERLSTAPEVRNDVIVRNVDALLPLLVAGEIEFFIAAEGQIPETIPVRAEGVGRCPRGLIVRPGHPLLSEDAREGSYPVLISGGMGSARLADMREPGDGPHHIVEDFGTLVRLTAATDAIWHCSAFAVAEEIELGLLCELPESIYMDPPDFRIMAYSLERRSLSAPAKALLHIFRRQIGILLPRHRPASPPQIRLP</sequence>
<keyword evidence="2" id="KW-0805">Transcription regulation</keyword>
<dbReference type="PANTHER" id="PTHR30126">
    <property type="entry name" value="HTH-TYPE TRANSCRIPTIONAL REGULATOR"/>
    <property type="match status" value="1"/>
</dbReference>
<dbReference type="GO" id="GO:0000976">
    <property type="term" value="F:transcription cis-regulatory region binding"/>
    <property type="evidence" value="ECO:0007669"/>
    <property type="project" value="TreeGrafter"/>
</dbReference>
<dbReference type="Gene3D" id="3.40.190.10">
    <property type="entry name" value="Periplasmic binding protein-like II"/>
    <property type="match status" value="1"/>
</dbReference>
<comment type="similarity">
    <text evidence="1">Belongs to the LysR transcriptional regulatory family.</text>
</comment>
<dbReference type="InterPro" id="IPR036390">
    <property type="entry name" value="WH_DNA-bd_sf"/>
</dbReference>
<dbReference type="Gene3D" id="1.10.10.10">
    <property type="entry name" value="Winged helix-like DNA-binding domain superfamily/Winged helix DNA-binding domain"/>
    <property type="match status" value="1"/>
</dbReference>
<dbReference type="InterPro" id="IPR036388">
    <property type="entry name" value="WH-like_DNA-bd_sf"/>
</dbReference>
<keyword evidence="4" id="KW-0804">Transcription</keyword>
<dbReference type="AlphaFoldDB" id="A0A6M4GHH8"/>
<dbReference type="Pfam" id="PF03466">
    <property type="entry name" value="LysR_substrate"/>
    <property type="match status" value="1"/>
</dbReference>
<dbReference type="Proteomes" id="UP000502611">
    <property type="component" value="Plasmid p-A-Sy"/>
</dbReference>
<evidence type="ECO:0000256" key="1">
    <source>
        <dbReference type="ARBA" id="ARBA00009437"/>
    </source>
</evidence>
<dbReference type="SUPFAM" id="SSF46785">
    <property type="entry name" value="Winged helix' DNA-binding domain"/>
    <property type="match status" value="1"/>
</dbReference>
<dbReference type="InterPro" id="IPR000847">
    <property type="entry name" value="LysR_HTH_N"/>
</dbReference>
<feature type="domain" description="HTH lysR-type" evidence="5">
    <location>
        <begin position="1"/>
        <end position="23"/>
    </location>
</feature>
<dbReference type="RefSeq" id="WP_037521879.1">
    <property type="nucleotide sequence ID" value="NZ_CP053022.1"/>
</dbReference>
<evidence type="ECO:0000313" key="7">
    <source>
        <dbReference type="Proteomes" id="UP000502611"/>
    </source>
</evidence>
<protein>
    <submittedName>
        <fullName evidence="6">LysR family transcriptional regulator</fullName>
    </submittedName>
</protein>
<geneLocation type="plasmid" evidence="7">
    <name>p-a-sy</name>
</geneLocation>
<dbReference type="EMBL" id="CP053022">
    <property type="protein sequence ID" value="QJR05844.1"/>
    <property type="molecule type" value="Genomic_DNA"/>
</dbReference>
<evidence type="ECO:0000256" key="4">
    <source>
        <dbReference type="ARBA" id="ARBA00023163"/>
    </source>
</evidence>
<gene>
    <name evidence="6" type="ORF">HH800_26795</name>
</gene>
<name>A0A6M4GHH8_SPHYA</name>
<dbReference type="InterPro" id="IPR005119">
    <property type="entry name" value="LysR_subst-bd"/>
</dbReference>
<dbReference type="PANTHER" id="PTHR30126:SF98">
    <property type="entry name" value="HTH-TYPE TRANSCRIPTIONAL ACTIVATOR BAUR"/>
    <property type="match status" value="1"/>
</dbReference>
<keyword evidence="3" id="KW-0238">DNA-binding</keyword>
<evidence type="ECO:0000256" key="3">
    <source>
        <dbReference type="ARBA" id="ARBA00023125"/>
    </source>
</evidence>
<proteinExistence type="inferred from homology"/>
<keyword evidence="6" id="KW-0614">Plasmid</keyword>
<evidence type="ECO:0000256" key="2">
    <source>
        <dbReference type="ARBA" id="ARBA00023015"/>
    </source>
</evidence>
<dbReference type="SUPFAM" id="SSF53850">
    <property type="entry name" value="Periplasmic binding protein-like II"/>
    <property type="match status" value="1"/>
</dbReference>